<gene>
    <name evidence="2" type="ORF">OESDEN_13948</name>
</gene>
<name>A0A0B1SSX6_OESDE</name>
<dbReference type="AlphaFoldDB" id="A0A0B1SSX6"/>
<evidence type="ECO:0000313" key="2">
    <source>
        <dbReference type="EMBL" id="KHJ86305.1"/>
    </source>
</evidence>
<organism evidence="2 3">
    <name type="scientific">Oesophagostomum dentatum</name>
    <name type="common">Nodular worm</name>
    <dbReference type="NCBI Taxonomy" id="61180"/>
    <lineage>
        <taxon>Eukaryota</taxon>
        <taxon>Metazoa</taxon>
        <taxon>Ecdysozoa</taxon>
        <taxon>Nematoda</taxon>
        <taxon>Chromadorea</taxon>
        <taxon>Rhabditida</taxon>
        <taxon>Rhabditina</taxon>
        <taxon>Rhabditomorpha</taxon>
        <taxon>Strongyloidea</taxon>
        <taxon>Strongylidae</taxon>
        <taxon>Oesophagostomum</taxon>
    </lineage>
</organism>
<evidence type="ECO:0000313" key="3">
    <source>
        <dbReference type="Proteomes" id="UP000053660"/>
    </source>
</evidence>
<reference evidence="2 3" key="1">
    <citation type="submission" date="2014-03" db="EMBL/GenBank/DDBJ databases">
        <title>Draft genome of the hookworm Oesophagostomum dentatum.</title>
        <authorList>
            <person name="Mitreva M."/>
        </authorList>
    </citation>
    <scope>NUCLEOTIDE SEQUENCE [LARGE SCALE GENOMIC DNA]</scope>
    <source>
        <strain evidence="2 3">OD-Hann</strain>
    </source>
</reference>
<keyword evidence="3" id="KW-1185">Reference proteome</keyword>
<protein>
    <submittedName>
        <fullName evidence="2">Uncharacterized protein</fullName>
    </submittedName>
</protein>
<dbReference type="EMBL" id="KN560878">
    <property type="protein sequence ID" value="KHJ86305.1"/>
    <property type="molecule type" value="Genomic_DNA"/>
</dbReference>
<dbReference type="Proteomes" id="UP000053660">
    <property type="component" value="Unassembled WGS sequence"/>
</dbReference>
<sequence length="122" mass="13589">MRDELGLNMDVITDDLFGKAVQKWTKLLNQTSPSSEESPSETAEPTLDGEQQILLELLEEHSTSYAKAASALYFRRIFTAEIPNETPDPSKYSRLVSFLVTIEAMGNIIDCFVSSRATAVRT</sequence>
<evidence type="ECO:0000256" key="1">
    <source>
        <dbReference type="SAM" id="MobiDB-lite"/>
    </source>
</evidence>
<proteinExistence type="predicted"/>
<feature type="region of interest" description="Disordered" evidence="1">
    <location>
        <begin position="28"/>
        <end position="48"/>
    </location>
</feature>
<accession>A0A0B1SSX6</accession>
<feature type="compositionally biased region" description="Low complexity" evidence="1">
    <location>
        <begin position="31"/>
        <end position="48"/>
    </location>
</feature>